<protein>
    <submittedName>
        <fullName evidence="1">Uncharacterized protein</fullName>
    </submittedName>
</protein>
<sequence length="548" mass="61547">MERTEELCKEINKCILGLVNHAPCVRYEALLDLSKLILPDCQCQRELPLIQKECVQCEKCLRLRKIIDGIVIKAILRRVSDLLEKCRRLAVETMIGILQVFTTNVLSLLPYVLPVISERLPLEAVQNATSPEVEYKSVVVEPSEEVRVLLTKLLRLLIKAANKFICPFASNVASTLMAVANDSCPEVLLEAFVALELLGEIMEDKLKPISKQLVSVVLHSLSHNHSKVRMGAIRAIHRLVLCGAHESIYKLTAFQDPNLIPIRAFYHPDVKTQYLALLASDKNVSVRRELLQTITSWLQNLCERKEHEVRLLPYVVSALNDSNPEIQDLAFTLMEELGKRPCLGARIMVRGCLGLLLHAIGADLQAWTCGTKSLAANFLHTILIFAEEHSTMHLQPLVIMLIKGSKDSLIADKMFECAKLMGYFVDPSAYLPILLPQITGEISGNITSEQAGRVIKLLSFFMHGSSPTVLTAHIPDICSTITEQELLTSLHQFIGAGSKKKINHCTLATSSGFMLESNDRLTANNYSTWKVRMELYVWRRDLWHLKNN</sequence>
<evidence type="ECO:0000313" key="1">
    <source>
        <dbReference type="EMBL" id="KAJ7567398.1"/>
    </source>
</evidence>
<dbReference type="EMBL" id="CM055093">
    <property type="protein sequence ID" value="KAJ7567398.1"/>
    <property type="molecule type" value="Genomic_DNA"/>
</dbReference>
<proteinExistence type="predicted"/>
<evidence type="ECO:0000313" key="2">
    <source>
        <dbReference type="Proteomes" id="UP001162992"/>
    </source>
</evidence>
<dbReference type="Proteomes" id="UP001162992">
    <property type="component" value="Chromosome 2"/>
</dbReference>
<organism evidence="1 2">
    <name type="scientific">Diphasiastrum complanatum</name>
    <name type="common">Issler's clubmoss</name>
    <name type="synonym">Lycopodium complanatum</name>
    <dbReference type="NCBI Taxonomy" id="34168"/>
    <lineage>
        <taxon>Eukaryota</taxon>
        <taxon>Viridiplantae</taxon>
        <taxon>Streptophyta</taxon>
        <taxon>Embryophyta</taxon>
        <taxon>Tracheophyta</taxon>
        <taxon>Lycopodiopsida</taxon>
        <taxon>Lycopodiales</taxon>
        <taxon>Lycopodiaceae</taxon>
        <taxon>Lycopodioideae</taxon>
        <taxon>Diphasiastrum</taxon>
    </lineage>
</organism>
<accession>A0ACC2ELY0</accession>
<name>A0ACC2ELY0_DIPCM</name>
<reference evidence="2" key="1">
    <citation type="journal article" date="2024" name="Proc. Natl. Acad. Sci. U.S.A.">
        <title>Extraordinary preservation of gene collinearity over three hundred million years revealed in homosporous lycophytes.</title>
        <authorList>
            <person name="Li C."/>
            <person name="Wickell D."/>
            <person name="Kuo L.Y."/>
            <person name="Chen X."/>
            <person name="Nie B."/>
            <person name="Liao X."/>
            <person name="Peng D."/>
            <person name="Ji J."/>
            <person name="Jenkins J."/>
            <person name="Williams M."/>
            <person name="Shu S."/>
            <person name="Plott C."/>
            <person name="Barry K."/>
            <person name="Rajasekar S."/>
            <person name="Grimwood J."/>
            <person name="Han X."/>
            <person name="Sun S."/>
            <person name="Hou Z."/>
            <person name="He W."/>
            <person name="Dai G."/>
            <person name="Sun C."/>
            <person name="Schmutz J."/>
            <person name="Leebens-Mack J.H."/>
            <person name="Li F.W."/>
            <person name="Wang L."/>
        </authorList>
    </citation>
    <scope>NUCLEOTIDE SEQUENCE [LARGE SCALE GENOMIC DNA]</scope>
    <source>
        <strain evidence="2">cv. PW_Plant_1</strain>
    </source>
</reference>
<comment type="caution">
    <text evidence="1">The sequence shown here is derived from an EMBL/GenBank/DDBJ whole genome shotgun (WGS) entry which is preliminary data.</text>
</comment>
<gene>
    <name evidence="1" type="ORF">O6H91_02G145500</name>
</gene>
<keyword evidence="2" id="KW-1185">Reference proteome</keyword>